<dbReference type="KEGG" id="aak:AA2016_6424"/>
<dbReference type="AlphaFoldDB" id="A0AAC8YWG2"/>
<proteinExistence type="predicted"/>
<keyword evidence="5" id="KW-1185">Reference proteome</keyword>
<accession>A0AAC8YWG2</accession>
<reference evidence="2 4" key="1">
    <citation type="submission" date="2016-03" db="EMBL/GenBank/DDBJ databases">
        <title>Complete genome of Aminobacter aminovorans KCTC 2477.</title>
        <authorList>
            <person name="Kim K.M."/>
        </authorList>
    </citation>
    <scope>NUCLEOTIDE SEQUENCE [LARGE SCALE GENOMIC DNA]</scope>
    <source>
        <strain evidence="2 4">KCTC 2477</strain>
        <plasmid evidence="2 4">pAA03</plasmid>
    </source>
</reference>
<dbReference type="EMBL" id="CP015008">
    <property type="protein sequence ID" value="AMS45319.1"/>
    <property type="molecule type" value="Genomic_DNA"/>
</dbReference>
<dbReference type="EMBL" id="JACICB010000023">
    <property type="protein sequence ID" value="MBB3708922.1"/>
    <property type="molecule type" value="Genomic_DNA"/>
</dbReference>
<feature type="region of interest" description="Disordered" evidence="1">
    <location>
        <begin position="1"/>
        <end position="31"/>
    </location>
</feature>
<reference evidence="3 5" key="2">
    <citation type="submission" date="2020-08" db="EMBL/GenBank/DDBJ databases">
        <title>Genomic Encyclopedia of Type Strains, Phase IV (KMG-IV): sequencing the most valuable type-strain genomes for metagenomic binning, comparative biology and taxonomic classification.</title>
        <authorList>
            <person name="Goeker M."/>
        </authorList>
    </citation>
    <scope>NUCLEOTIDE SEQUENCE [LARGE SCALE GENOMIC DNA]</scope>
    <source>
        <strain evidence="3 5">DSM 10368</strain>
    </source>
</reference>
<evidence type="ECO:0000256" key="1">
    <source>
        <dbReference type="SAM" id="MobiDB-lite"/>
    </source>
</evidence>
<evidence type="ECO:0000313" key="5">
    <source>
        <dbReference type="Proteomes" id="UP000577697"/>
    </source>
</evidence>
<gene>
    <name evidence="2" type="ORF">AA2016_6424</name>
    <name evidence="3" type="ORF">FHS67_005264</name>
</gene>
<name>A0AAC8YWG2_AMIAI</name>
<protein>
    <submittedName>
        <fullName evidence="2">Uncharacterized protein</fullName>
    </submittedName>
</protein>
<evidence type="ECO:0000313" key="2">
    <source>
        <dbReference type="EMBL" id="AMS45319.1"/>
    </source>
</evidence>
<evidence type="ECO:0000313" key="4">
    <source>
        <dbReference type="Proteomes" id="UP000075755"/>
    </source>
</evidence>
<evidence type="ECO:0000313" key="3">
    <source>
        <dbReference type="EMBL" id="MBB3708922.1"/>
    </source>
</evidence>
<organism evidence="2 4">
    <name type="scientific">Aminobacter aminovorans</name>
    <name type="common">Chelatobacter heintzii</name>
    <dbReference type="NCBI Taxonomy" id="83263"/>
    <lineage>
        <taxon>Bacteria</taxon>
        <taxon>Pseudomonadati</taxon>
        <taxon>Pseudomonadota</taxon>
        <taxon>Alphaproteobacteria</taxon>
        <taxon>Hyphomicrobiales</taxon>
        <taxon>Phyllobacteriaceae</taxon>
        <taxon>Aminobacter</taxon>
    </lineage>
</organism>
<dbReference type="Proteomes" id="UP000075755">
    <property type="component" value="Plasmid pAA03"/>
</dbReference>
<feature type="compositionally biased region" description="Basic and acidic residues" evidence="1">
    <location>
        <begin position="1"/>
        <end position="23"/>
    </location>
</feature>
<dbReference type="Proteomes" id="UP000577697">
    <property type="component" value="Unassembled WGS sequence"/>
</dbReference>
<sequence>MMDAIGRERRSVARGDRSGKEDAAANEVASGQAPVVTTAAKLYDQLKEMAVSYHFRPGERIAPMPLTGSIFPPGAAVRTLKCCRLTRRLSASTLPPAPPEVP</sequence>
<geneLocation type="plasmid" evidence="2 4">
    <name>pAA03</name>
</geneLocation>
<keyword evidence="2" id="KW-0614">Plasmid</keyword>